<accession>A0A4Q8L7F8</accession>
<evidence type="ECO:0000313" key="2">
    <source>
        <dbReference type="EMBL" id="TAA23772.1"/>
    </source>
</evidence>
<evidence type="ECO:0000256" key="1">
    <source>
        <dbReference type="SAM" id="MobiDB-lite"/>
    </source>
</evidence>
<organism evidence="2 3">
    <name type="scientific">Pseudoxanthomonas winnipegensis</name>
    <dbReference type="NCBI Taxonomy" id="2480810"/>
    <lineage>
        <taxon>Bacteria</taxon>
        <taxon>Pseudomonadati</taxon>
        <taxon>Pseudomonadota</taxon>
        <taxon>Gammaproteobacteria</taxon>
        <taxon>Lysobacterales</taxon>
        <taxon>Lysobacteraceae</taxon>
        <taxon>Pseudoxanthomonas</taxon>
    </lineage>
</organism>
<name>A0A4Q8L7F8_9GAMM</name>
<dbReference type="EMBL" id="SHMC01000005">
    <property type="protein sequence ID" value="TAA23772.1"/>
    <property type="molecule type" value="Genomic_DNA"/>
</dbReference>
<evidence type="ECO:0000313" key="3">
    <source>
        <dbReference type="Proteomes" id="UP000292627"/>
    </source>
</evidence>
<feature type="compositionally biased region" description="Polar residues" evidence="1">
    <location>
        <begin position="29"/>
        <end position="39"/>
    </location>
</feature>
<dbReference type="AlphaFoldDB" id="A0A4Q8L7F8"/>
<reference evidence="2 3" key="1">
    <citation type="submission" date="2019-02" db="EMBL/GenBank/DDBJ databases">
        <title>WGS of Pseudoxanthomonas species novum from clinical isolates.</title>
        <authorList>
            <person name="Bernier A.-M."/>
            <person name="Bernard K."/>
            <person name="Vachon A."/>
        </authorList>
    </citation>
    <scope>NUCLEOTIDE SEQUENCE [LARGE SCALE GENOMIC DNA]</scope>
    <source>
        <strain evidence="2 3">NML171200</strain>
    </source>
</reference>
<dbReference type="RefSeq" id="WP_130552096.1">
    <property type="nucleotide sequence ID" value="NZ_SHMC01000005.1"/>
</dbReference>
<sequence length="300" mass="33728">MTLAVLCALAPAAQAQEREQARQAVTSEVMASSDSDGNHTTKVSLGWDWRYAAPDQWSGVQVQDADFRGDGWRKHEQRVYLAGAGAAGSWRWEGKLGSNGDRLLGSGSIHSQDPYRKELFVERDVLETRQGVRHGWVQTYAGAALDVPFSDRWSGTVLGALQDFGVGDNLRAHLRAYLIYALLPQQGLSLQLRTRYYHDSHTGEADYYTPGEYRQALGVLAWRRNVGGYQWYARAGLGRQRSGSEAWRQARLLEFGLDTPHWKQAWLRLDAGYSDMPAINGSADSGYDYRYAQLQLRYAF</sequence>
<evidence type="ECO:0008006" key="4">
    <source>
        <dbReference type="Google" id="ProtNLM"/>
    </source>
</evidence>
<comment type="caution">
    <text evidence="2">The sequence shown here is derived from an EMBL/GenBank/DDBJ whole genome shotgun (WGS) entry which is preliminary data.</text>
</comment>
<protein>
    <recommendedName>
        <fullName evidence="4">YaiO family outer membrane beta-barrel protein</fullName>
    </recommendedName>
</protein>
<feature type="region of interest" description="Disordered" evidence="1">
    <location>
        <begin position="19"/>
        <end position="39"/>
    </location>
</feature>
<dbReference type="Proteomes" id="UP000292627">
    <property type="component" value="Unassembled WGS sequence"/>
</dbReference>
<gene>
    <name evidence="2" type="ORF">EA660_14205</name>
</gene>
<proteinExistence type="predicted"/>
<dbReference type="OrthoDB" id="6675128at2"/>